<dbReference type="EMBL" id="MK318974">
    <property type="protein sequence ID" value="QCL10028.1"/>
    <property type="molecule type" value="Genomic_DNA"/>
</dbReference>
<accession>A0A7S5DQZ3</accession>
<keyword evidence="1" id="KW-0472">Membrane</keyword>
<protein>
    <submittedName>
        <fullName evidence="2">Uncharacterized protein</fullName>
    </submittedName>
</protein>
<dbReference type="AlphaFoldDB" id="A0A7S5DQZ3"/>
<keyword evidence="1" id="KW-1133">Transmembrane helix</keyword>
<sequence length="86" mass="9727">MKLRITIGIVAAIVVMFIWHAWRPFSVGPSVDEISAAMNVKARDSHCSKAIEGSGYWCSYSFNNGSRSFTGRRRFAEIKGQWWAVE</sequence>
<proteinExistence type="predicted"/>
<organism evidence="2">
    <name type="scientific">Rhizobium rhizogenes</name>
    <name type="common">Agrobacterium rhizogenes</name>
    <dbReference type="NCBI Taxonomy" id="359"/>
    <lineage>
        <taxon>Bacteria</taxon>
        <taxon>Pseudomonadati</taxon>
        <taxon>Pseudomonadota</taxon>
        <taxon>Alphaproteobacteria</taxon>
        <taxon>Hyphomicrobiales</taxon>
        <taxon>Rhizobiaceae</taxon>
        <taxon>Rhizobium/Agrobacterium group</taxon>
        <taxon>Rhizobium</taxon>
    </lineage>
</organism>
<reference evidence="2" key="1">
    <citation type="submission" date="2018-12" db="EMBL/GenBank/DDBJ databases">
        <title>Three Rhizobium rhizogenes strains isolated from the same crown gall tumor carry diverse plasmids.</title>
        <authorList>
            <person name="Pulawska J."/>
            <person name="Kuzmanovic N."/>
        </authorList>
    </citation>
    <scope>NUCLEOTIDE SEQUENCE</scope>
    <source>
        <strain evidence="2">Colt5.8</strain>
        <plasmid evidence="2">pColt5.8d</plasmid>
    </source>
</reference>
<keyword evidence="2" id="KW-0614">Plasmid</keyword>
<evidence type="ECO:0000313" key="2">
    <source>
        <dbReference type="EMBL" id="QCL10028.1"/>
    </source>
</evidence>
<name>A0A7S5DQZ3_RHIRH</name>
<feature type="transmembrane region" description="Helical" evidence="1">
    <location>
        <begin position="5"/>
        <end position="22"/>
    </location>
</feature>
<evidence type="ECO:0000256" key="1">
    <source>
        <dbReference type="SAM" id="Phobius"/>
    </source>
</evidence>
<geneLocation type="plasmid" evidence="2">
    <name>pColt5.8d</name>
</geneLocation>
<gene>
    <name evidence="2" type="ORF">pC5.8d_725</name>
</gene>
<keyword evidence="1" id="KW-0812">Transmembrane</keyword>
<dbReference type="RefSeq" id="WP_200985194.1">
    <property type="nucleotide sequence ID" value="NZ_MK318974.1"/>
</dbReference>